<proteinExistence type="predicted"/>
<dbReference type="RefSeq" id="WP_179548086.1">
    <property type="nucleotide sequence ID" value="NZ_BSEW01000002.1"/>
</dbReference>
<dbReference type="Pfam" id="PF01909">
    <property type="entry name" value="NTP_transf_2"/>
    <property type="match status" value="1"/>
</dbReference>
<evidence type="ECO:0000313" key="3">
    <source>
        <dbReference type="Proteomes" id="UP000549913"/>
    </source>
</evidence>
<gene>
    <name evidence="2" type="ORF">BJ984_002218</name>
</gene>
<evidence type="ECO:0000313" key="2">
    <source>
        <dbReference type="EMBL" id="NYD71060.1"/>
    </source>
</evidence>
<dbReference type="SUPFAM" id="SSF81301">
    <property type="entry name" value="Nucleotidyltransferase"/>
    <property type="match status" value="1"/>
</dbReference>
<dbReference type="InterPro" id="IPR036390">
    <property type="entry name" value="WH_DNA-bd_sf"/>
</dbReference>
<sequence length="206" mass="21999">MDLSNPGDALLGPATSRLLSHLARLNGGITGRRAAELAQVPWSTGWRTLERLTSLGLVLRQTVGSSALFTLNRDHVLWPPIRDILSSRSRVELLIANLVAALADDETTAALYGSVARGASAADSDVDLVIVWSAAVGDPAQRDHLLRRLAEEVELATGNRLEVVDLDRRDLERLSVAADPLISSWLNDACTLAGPDLGELLARAAA</sequence>
<keyword evidence="3" id="KW-1185">Reference proteome</keyword>
<accession>A0A852SQR4</accession>
<reference evidence="2 3" key="1">
    <citation type="submission" date="2020-07" db="EMBL/GenBank/DDBJ databases">
        <title>Sequencing the genomes of 1000 actinobacteria strains.</title>
        <authorList>
            <person name="Klenk H.-P."/>
        </authorList>
    </citation>
    <scope>NUCLEOTIDE SEQUENCE [LARGE SCALE GENOMIC DNA]</scope>
    <source>
        <strain evidence="2 3">DSM 26474</strain>
    </source>
</reference>
<feature type="domain" description="Polymerase nucleotidyl transferase" evidence="1">
    <location>
        <begin position="106"/>
        <end position="141"/>
    </location>
</feature>
<protein>
    <submittedName>
        <fullName evidence="2">Putative nucleotidyltransferase</fullName>
    </submittedName>
</protein>
<name>A0A852SQR4_9MICO</name>
<dbReference type="GO" id="GO:0016779">
    <property type="term" value="F:nucleotidyltransferase activity"/>
    <property type="evidence" value="ECO:0007669"/>
    <property type="project" value="InterPro"/>
</dbReference>
<comment type="caution">
    <text evidence="2">The sequence shown here is derived from an EMBL/GenBank/DDBJ whole genome shotgun (WGS) entry which is preliminary data.</text>
</comment>
<organism evidence="2 3">
    <name type="scientific">Herbiconiux flava</name>
    <dbReference type="NCBI Taxonomy" id="881268"/>
    <lineage>
        <taxon>Bacteria</taxon>
        <taxon>Bacillati</taxon>
        <taxon>Actinomycetota</taxon>
        <taxon>Actinomycetes</taxon>
        <taxon>Micrococcales</taxon>
        <taxon>Microbacteriaceae</taxon>
        <taxon>Herbiconiux</taxon>
    </lineage>
</organism>
<dbReference type="Gene3D" id="3.30.460.10">
    <property type="entry name" value="Beta Polymerase, domain 2"/>
    <property type="match status" value="1"/>
</dbReference>
<evidence type="ECO:0000259" key="1">
    <source>
        <dbReference type="Pfam" id="PF01909"/>
    </source>
</evidence>
<dbReference type="InterPro" id="IPR043519">
    <property type="entry name" value="NT_sf"/>
</dbReference>
<dbReference type="AlphaFoldDB" id="A0A852SQR4"/>
<dbReference type="Proteomes" id="UP000549913">
    <property type="component" value="Unassembled WGS sequence"/>
</dbReference>
<dbReference type="CDD" id="cd05403">
    <property type="entry name" value="NT_KNTase_like"/>
    <property type="match status" value="1"/>
</dbReference>
<keyword evidence="2" id="KW-0808">Transferase</keyword>
<dbReference type="InterPro" id="IPR002934">
    <property type="entry name" value="Polymerase_NTP_transf_dom"/>
</dbReference>
<dbReference type="EMBL" id="JACCBM010000001">
    <property type="protein sequence ID" value="NYD71060.1"/>
    <property type="molecule type" value="Genomic_DNA"/>
</dbReference>
<dbReference type="SUPFAM" id="SSF46785">
    <property type="entry name" value="Winged helix' DNA-binding domain"/>
    <property type="match status" value="1"/>
</dbReference>